<accession>A0AAN5D2K2</accession>
<comment type="caution">
    <text evidence="2">The sequence shown here is derived from an EMBL/GenBank/DDBJ whole genome shotgun (WGS) entry which is preliminary data.</text>
</comment>
<dbReference type="Proteomes" id="UP001328107">
    <property type="component" value="Unassembled WGS sequence"/>
</dbReference>
<proteinExistence type="predicted"/>
<feature type="compositionally biased region" description="Basic and acidic residues" evidence="1">
    <location>
        <begin position="318"/>
        <end position="338"/>
    </location>
</feature>
<evidence type="ECO:0000256" key="1">
    <source>
        <dbReference type="SAM" id="MobiDB-lite"/>
    </source>
</evidence>
<sequence>MEGQLTVDCRYRSHLRLGTNLLHLLGDRADVHERGASRRVLVRLPLGDPLAHSTRRVLRGEVSGEETTHEEGLLQNKRVVWEERSGCREVLIGDLCGAVLHEAVDPRVSDAVRELLLLAPEDLGGQQWVLLDIEGLAHEVLLNQSTTVLLGSLVLGCDAHGDIQEGLVEEGNAHLDGVRHARLVGAQAVRGVQMQYAIDRLLEELLVGGRVVEVEVAAEDLVGTLARKNNLDAHLPDVLRQQVHRSGGADRRHIVRLQMPHQLVDHRQSVLITEVDLVVLGADEVGHLARRHDIGAVRIHADGEGVHGETQLLHLTSGDRTDQARVESSREEQSDGRVAHQPLRRGAYERLADEREIRSGRAQTMIEPQWLQEGYGRLR</sequence>
<organism evidence="2 3">
    <name type="scientific">Pristionchus mayeri</name>
    <dbReference type="NCBI Taxonomy" id="1317129"/>
    <lineage>
        <taxon>Eukaryota</taxon>
        <taxon>Metazoa</taxon>
        <taxon>Ecdysozoa</taxon>
        <taxon>Nematoda</taxon>
        <taxon>Chromadorea</taxon>
        <taxon>Rhabditida</taxon>
        <taxon>Rhabditina</taxon>
        <taxon>Diplogasteromorpha</taxon>
        <taxon>Diplogasteroidea</taxon>
        <taxon>Neodiplogasteridae</taxon>
        <taxon>Pristionchus</taxon>
    </lineage>
</organism>
<reference evidence="3" key="1">
    <citation type="submission" date="2022-10" db="EMBL/GenBank/DDBJ databases">
        <title>Genome assembly of Pristionchus species.</title>
        <authorList>
            <person name="Yoshida K."/>
            <person name="Sommer R.J."/>
        </authorList>
    </citation>
    <scope>NUCLEOTIDE SEQUENCE [LARGE SCALE GENOMIC DNA]</scope>
    <source>
        <strain evidence="3">RS5460</strain>
    </source>
</reference>
<keyword evidence="3" id="KW-1185">Reference proteome</keyword>
<feature type="region of interest" description="Disordered" evidence="1">
    <location>
        <begin position="318"/>
        <end position="344"/>
    </location>
</feature>
<dbReference type="AlphaFoldDB" id="A0AAN5D2K2"/>
<protein>
    <submittedName>
        <fullName evidence="2">Uncharacterized protein</fullName>
    </submittedName>
</protein>
<name>A0AAN5D2K2_9BILA</name>
<evidence type="ECO:0000313" key="3">
    <source>
        <dbReference type="Proteomes" id="UP001328107"/>
    </source>
</evidence>
<evidence type="ECO:0000313" key="2">
    <source>
        <dbReference type="EMBL" id="GMR55181.1"/>
    </source>
</evidence>
<gene>
    <name evidence="2" type="ORF">PMAYCL1PPCAC_25376</name>
</gene>
<dbReference type="EMBL" id="BTRK01000005">
    <property type="protein sequence ID" value="GMR55181.1"/>
    <property type="molecule type" value="Genomic_DNA"/>
</dbReference>